<sequence>MTHDDIAVQETSTLTEAFLHTVETCGEHLALTCGASRRDLTWAEYGQEAAALADGFSSSGIRAGDHVVLMLTNRAEFYLIDTALMLIGAIPVSVYNSPSIDRLSYIWGHCAPVAVVVEDDLQLGRARAAEASSNYRPLLIAVEAVSADDDVVMLASLPVRSPTTVAELSSRRRPDEIATMLYTSGTTGNPKGVPLTHRNLLFAARTLTSRMGISLRGRRQLSYLPMAHIGERLATHYVHLLQGSTVTCCANLELFPELLARTKPHMLFGAPRMWEKLYTRMQDLSAADSTVGPTAAAPGPGDALQRHLDTLGLGQIDIAIVGSAPLPRHIQEFWLAAGIPLADCYGQSETCGVGTWDPNRPVLGTCGKPFDGVEVTISDLGEILIRSEAVFAGYYRDEARTRTVLDNDGWFHTNDLGSMDADHNLIIRGRMDDLLVPTSGHNVSPAPIEARLLQIPLVSHAVLCGSGRPYIAALLVLDTDAVMKCAADLGVAERSPAELTSDPAVRSIVSRHLDDINAGLPGAEKIKSFALVSAESEWDPDSPLVTATGKIRRNNILQRYAETIEAMYV</sequence>
<feature type="domain" description="AMP-dependent synthetase/ligase" evidence="6">
    <location>
        <begin position="21"/>
        <end position="395"/>
    </location>
</feature>
<comment type="similarity">
    <text evidence="1">Belongs to the ATP-dependent AMP-binding enzyme family.</text>
</comment>
<reference evidence="7 8" key="2">
    <citation type="journal article" date="2022" name="Arch. Microbiol.">
        <title>Rhodococcus pseudokoreensis sp. nov. isolated from the rhizosphere of young M26 apple rootstocks.</title>
        <authorList>
            <person name="Kampfer P."/>
            <person name="Glaeser S.P."/>
            <person name="Blom J."/>
            <person name="Wolf J."/>
            <person name="Benning S."/>
            <person name="Schloter M."/>
            <person name="Neumann-Schaal M."/>
        </authorList>
    </citation>
    <scope>NUCLEOTIDE SEQUENCE [LARGE SCALE GENOMIC DNA]</scope>
    <source>
        <strain evidence="7 8">R79</strain>
    </source>
</reference>
<organism evidence="7 8">
    <name type="scientific">Rhodococcus pseudokoreensis</name>
    <dbReference type="NCBI Taxonomy" id="2811421"/>
    <lineage>
        <taxon>Bacteria</taxon>
        <taxon>Bacillati</taxon>
        <taxon>Actinomycetota</taxon>
        <taxon>Actinomycetes</taxon>
        <taxon>Mycobacteriales</taxon>
        <taxon>Nocardiaceae</taxon>
        <taxon>Rhodococcus</taxon>
    </lineage>
</organism>
<dbReference type="Pfam" id="PF23562">
    <property type="entry name" value="AMP-binding_C_3"/>
    <property type="match status" value="1"/>
</dbReference>
<evidence type="ECO:0000256" key="3">
    <source>
        <dbReference type="ARBA" id="ARBA00022832"/>
    </source>
</evidence>
<dbReference type="Proteomes" id="UP000662986">
    <property type="component" value="Chromosome"/>
</dbReference>
<protein>
    <recommendedName>
        <fullName evidence="5">Acyl-CoA synthetase</fullName>
    </recommendedName>
</protein>
<dbReference type="Pfam" id="PF00501">
    <property type="entry name" value="AMP-binding"/>
    <property type="match status" value="1"/>
</dbReference>
<dbReference type="InterPro" id="IPR042099">
    <property type="entry name" value="ANL_N_sf"/>
</dbReference>
<evidence type="ECO:0000313" key="8">
    <source>
        <dbReference type="Proteomes" id="UP000662986"/>
    </source>
</evidence>
<dbReference type="Gene3D" id="3.40.50.12780">
    <property type="entry name" value="N-terminal domain of ligase-like"/>
    <property type="match status" value="1"/>
</dbReference>
<keyword evidence="4" id="KW-0443">Lipid metabolism</keyword>
<reference evidence="7 8" key="1">
    <citation type="journal article" date="2021" name="Microbiol. Resour. Announc.">
        <title>Complete Genome Sequences of Two Rhodococcus sp. Strains with Large and Linear Chromosomes, Isolated from Apple Rhizosphere.</title>
        <authorList>
            <person name="Benning S."/>
            <person name="Brugnone N."/>
            <person name="Siani R."/>
            <person name="Kublik S."/>
            <person name="Schloter M."/>
            <person name="Rad V."/>
        </authorList>
    </citation>
    <scope>NUCLEOTIDE SEQUENCE [LARGE SCALE GENOMIC DNA]</scope>
    <source>
        <strain evidence="7 8">R79</strain>
    </source>
</reference>
<dbReference type="GO" id="GO:0016874">
    <property type="term" value="F:ligase activity"/>
    <property type="evidence" value="ECO:0007669"/>
    <property type="project" value="UniProtKB-KW"/>
</dbReference>
<evidence type="ECO:0000259" key="6">
    <source>
        <dbReference type="Pfam" id="PF00501"/>
    </source>
</evidence>
<evidence type="ECO:0000256" key="2">
    <source>
        <dbReference type="ARBA" id="ARBA00022598"/>
    </source>
</evidence>
<gene>
    <name evidence="7" type="ORF">JWS13_27060</name>
</gene>
<evidence type="ECO:0000256" key="4">
    <source>
        <dbReference type="ARBA" id="ARBA00023098"/>
    </source>
</evidence>
<keyword evidence="3" id="KW-0276">Fatty acid metabolism</keyword>
<dbReference type="EMBL" id="CP070619">
    <property type="protein sequence ID" value="QSE92038.1"/>
    <property type="molecule type" value="Genomic_DNA"/>
</dbReference>
<name>A0A974W698_9NOCA</name>
<evidence type="ECO:0000256" key="1">
    <source>
        <dbReference type="ARBA" id="ARBA00006432"/>
    </source>
</evidence>
<evidence type="ECO:0000313" key="7">
    <source>
        <dbReference type="EMBL" id="QSE92038.1"/>
    </source>
</evidence>
<proteinExistence type="inferred from homology"/>
<dbReference type="InterPro" id="IPR000873">
    <property type="entry name" value="AMP-dep_synth/lig_dom"/>
</dbReference>
<dbReference type="PANTHER" id="PTHR43272:SF32">
    <property type="entry name" value="AMP-DEPENDENT SYNTHETASE_LIGASE DOMAIN-CONTAINING PROTEIN"/>
    <property type="match status" value="1"/>
</dbReference>
<keyword evidence="2 7" id="KW-0436">Ligase</keyword>
<accession>A0A974W698</accession>
<dbReference type="PROSITE" id="PS00455">
    <property type="entry name" value="AMP_BINDING"/>
    <property type="match status" value="1"/>
</dbReference>
<keyword evidence="8" id="KW-1185">Reference proteome</keyword>
<evidence type="ECO:0000256" key="5">
    <source>
        <dbReference type="ARBA" id="ARBA00032875"/>
    </source>
</evidence>
<dbReference type="CDD" id="cd05907">
    <property type="entry name" value="VL_LC_FACS_like"/>
    <property type="match status" value="1"/>
</dbReference>
<dbReference type="PANTHER" id="PTHR43272">
    <property type="entry name" value="LONG-CHAIN-FATTY-ACID--COA LIGASE"/>
    <property type="match status" value="1"/>
</dbReference>
<dbReference type="InterPro" id="IPR020845">
    <property type="entry name" value="AMP-binding_CS"/>
</dbReference>
<dbReference type="SUPFAM" id="SSF56801">
    <property type="entry name" value="Acetyl-CoA synthetase-like"/>
    <property type="match status" value="1"/>
</dbReference>
<dbReference type="RefSeq" id="WP_206008406.1">
    <property type="nucleotide sequence ID" value="NZ_CP070619.1"/>
</dbReference>